<evidence type="ECO:0000313" key="4">
    <source>
        <dbReference type="Proteomes" id="UP000501058"/>
    </source>
</evidence>
<proteinExistence type="predicted"/>
<feature type="region of interest" description="Disordered" evidence="1">
    <location>
        <begin position="193"/>
        <end position="232"/>
    </location>
</feature>
<feature type="region of interest" description="Disordered" evidence="1">
    <location>
        <begin position="93"/>
        <end position="112"/>
    </location>
</feature>
<organism evidence="3 4">
    <name type="scientific">Propioniciclava coleopterorum</name>
    <dbReference type="NCBI Taxonomy" id="2714937"/>
    <lineage>
        <taxon>Bacteria</taxon>
        <taxon>Bacillati</taxon>
        <taxon>Actinomycetota</taxon>
        <taxon>Actinomycetes</taxon>
        <taxon>Propionibacteriales</taxon>
        <taxon>Propionibacteriaceae</taxon>
        <taxon>Propioniciclava</taxon>
    </lineage>
</organism>
<gene>
    <name evidence="3" type="ORF">G7070_10685</name>
</gene>
<keyword evidence="4" id="KW-1185">Reference proteome</keyword>
<dbReference type="EMBL" id="CP049865">
    <property type="protein sequence ID" value="QIK72650.1"/>
    <property type="molecule type" value="Genomic_DNA"/>
</dbReference>
<dbReference type="InterPro" id="IPR058593">
    <property type="entry name" value="ARB_07466-like_C"/>
</dbReference>
<accession>A0A6G7Y788</accession>
<dbReference type="KEGG" id="prv:G7070_10685"/>
<sequence length="351" mass="36854">MYQPRRAADVNDAIARPEPEGYAATFRSAPRRSVRSRSQLMRTRVAPAAVSVALLATSGAFALNLKASEQPATAVPAPEREDTTSRDASRLIESEAPATEAPVEAAEEGETQGAEAFVAGSWASSFGTAAGTKYAQSALTVHAQASDASASLGSVKEGGKVSVTDKVVSGFRQVAFNGKVGYVADAQLGAKAPVKETPKPTPSATSASATSASAKASKAPASKAPAGGSSEAYTGGTEYTGKSVLGLKPRAMVVYNAVTAKWSFTSIGGYRASSRSNHQLGGAIDFMTFKDSAKGWAVANYVVANAEAFKVDHVIFEQKIWTPYRPYWRPMEDRGSITQNHYDHVHVSVKL</sequence>
<feature type="region of interest" description="Disordered" evidence="1">
    <location>
        <begin position="69"/>
        <end position="88"/>
    </location>
</feature>
<feature type="compositionally biased region" description="Basic and acidic residues" evidence="1">
    <location>
        <begin position="78"/>
        <end position="88"/>
    </location>
</feature>
<reference evidence="3 4" key="1">
    <citation type="submission" date="2020-03" db="EMBL/GenBank/DDBJ databases">
        <title>Propioniciclava sp. nov., isolated from Hydrophilus acuminatus.</title>
        <authorList>
            <person name="Hyun D.-W."/>
            <person name="Bae J.-W."/>
        </authorList>
    </citation>
    <scope>NUCLEOTIDE SEQUENCE [LARGE SCALE GENOMIC DNA]</scope>
    <source>
        <strain evidence="3 4">HDW11</strain>
    </source>
</reference>
<feature type="region of interest" description="Disordered" evidence="1">
    <location>
        <begin position="1"/>
        <end position="38"/>
    </location>
</feature>
<name>A0A6G7Y788_9ACTN</name>
<protein>
    <submittedName>
        <fullName evidence="3">SH3 domain-containing protein</fullName>
    </submittedName>
</protein>
<dbReference type="Gene3D" id="2.30.30.40">
    <property type="entry name" value="SH3 Domains"/>
    <property type="match status" value="1"/>
</dbReference>
<evidence type="ECO:0000256" key="1">
    <source>
        <dbReference type="SAM" id="MobiDB-lite"/>
    </source>
</evidence>
<feature type="domain" description="ARB-07466-like C-terminal" evidence="2">
    <location>
        <begin position="246"/>
        <end position="342"/>
    </location>
</feature>
<dbReference type="Proteomes" id="UP000501058">
    <property type="component" value="Chromosome"/>
</dbReference>
<feature type="compositionally biased region" description="Low complexity" evidence="1">
    <location>
        <begin position="202"/>
        <end position="232"/>
    </location>
</feature>
<dbReference type="Pfam" id="PF26571">
    <property type="entry name" value="VldE"/>
    <property type="match status" value="1"/>
</dbReference>
<dbReference type="AlphaFoldDB" id="A0A6G7Y788"/>
<feature type="compositionally biased region" description="Low complexity" evidence="1">
    <location>
        <begin position="94"/>
        <end position="104"/>
    </location>
</feature>
<dbReference type="RefSeq" id="WP_166233724.1">
    <property type="nucleotide sequence ID" value="NZ_CP049865.1"/>
</dbReference>
<evidence type="ECO:0000313" key="3">
    <source>
        <dbReference type="EMBL" id="QIK72650.1"/>
    </source>
</evidence>
<evidence type="ECO:0000259" key="2">
    <source>
        <dbReference type="Pfam" id="PF26571"/>
    </source>
</evidence>